<dbReference type="KEGG" id="pbk:Back11_07000"/>
<dbReference type="Proteomes" id="UP000275368">
    <property type="component" value="Chromosome"/>
</dbReference>
<protein>
    <submittedName>
        <fullName evidence="1">Cobalamin biosynthesis protein CbiX</fullName>
    </submittedName>
</protein>
<gene>
    <name evidence="1" type="ORF">Back11_07000</name>
</gene>
<evidence type="ECO:0000313" key="2">
    <source>
        <dbReference type="Proteomes" id="UP000275368"/>
    </source>
</evidence>
<dbReference type="InterPro" id="IPR031306">
    <property type="entry name" value="CcdC"/>
</dbReference>
<dbReference type="PANTHER" id="PTHR39164">
    <property type="entry name" value="PROTEIN CCDC"/>
    <property type="match status" value="1"/>
</dbReference>
<dbReference type="Pfam" id="PF07301">
    <property type="entry name" value="DUF1453"/>
    <property type="match status" value="1"/>
</dbReference>
<name>A0A3G9ITH6_9BACL</name>
<dbReference type="PANTHER" id="PTHR39164:SF1">
    <property type="entry name" value="PROTEIN CCDC"/>
    <property type="match status" value="1"/>
</dbReference>
<dbReference type="AlphaFoldDB" id="A0A3G9ITH6"/>
<sequence length="165" mass="18772">MQMQVIPIVLLVMALIIWRRTRAMTRAIKGNGIRMLLPMLFLLPAVLMFLNPELHMTTREIVLAIGTGILLSIPLILTTNYEIREDGQIYAKKSIGFIISFVGLVLFRLGLRNYLSGLDPNELTALFLLVAASYIIPWRLVSYIKFRKLIAFREIEAKPADNSLQ</sequence>
<evidence type="ECO:0000313" key="1">
    <source>
        <dbReference type="EMBL" id="BBH19355.1"/>
    </source>
</evidence>
<dbReference type="PIRSF" id="PIRSF021441">
    <property type="entry name" value="DUF1453"/>
    <property type="match status" value="1"/>
</dbReference>
<dbReference type="InterPro" id="IPR058247">
    <property type="entry name" value="DUF1453"/>
</dbReference>
<organism evidence="1 2">
    <name type="scientific">Paenibacillus baekrokdamisoli</name>
    <dbReference type="NCBI Taxonomy" id="1712516"/>
    <lineage>
        <taxon>Bacteria</taxon>
        <taxon>Bacillati</taxon>
        <taxon>Bacillota</taxon>
        <taxon>Bacilli</taxon>
        <taxon>Bacillales</taxon>
        <taxon>Paenibacillaceae</taxon>
        <taxon>Paenibacillus</taxon>
    </lineage>
</organism>
<dbReference type="EMBL" id="AP019308">
    <property type="protein sequence ID" value="BBH19355.1"/>
    <property type="molecule type" value="Genomic_DNA"/>
</dbReference>
<keyword evidence="2" id="KW-1185">Reference proteome</keyword>
<accession>A0A3G9ITH6</accession>
<proteinExistence type="predicted"/>
<reference evidence="1 2" key="1">
    <citation type="submission" date="2018-11" db="EMBL/GenBank/DDBJ databases">
        <title>Complete genome sequence of Paenibacillus baekrokdamisoli strain KCTC 33723.</title>
        <authorList>
            <person name="Kang S.W."/>
            <person name="Lee K.C."/>
            <person name="Kim K.K."/>
            <person name="Kim J.S."/>
            <person name="Kim D.S."/>
            <person name="Ko S.H."/>
            <person name="Yang S.H."/>
            <person name="Lee J.S."/>
        </authorList>
    </citation>
    <scope>NUCLEOTIDE SEQUENCE [LARGE SCALE GENOMIC DNA]</scope>
    <source>
        <strain evidence="1 2">KCTC 33723</strain>
    </source>
</reference>